<dbReference type="InterPro" id="IPR036273">
    <property type="entry name" value="CRAL/TRIO_N_dom_sf"/>
</dbReference>
<feature type="region of interest" description="Disordered" evidence="1">
    <location>
        <begin position="453"/>
        <end position="498"/>
    </location>
</feature>
<keyword evidence="4" id="KW-1185">Reference proteome</keyword>
<evidence type="ECO:0000259" key="2">
    <source>
        <dbReference type="SMART" id="SM01100"/>
    </source>
</evidence>
<accession>A0AAD2FN14</accession>
<reference evidence="3" key="1">
    <citation type="submission" date="2023-08" db="EMBL/GenBank/DDBJ databases">
        <authorList>
            <person name="Audoor S."/>
            <person name="Bilcke G."/>
        </authorList>
    </citation>
    <scope>NUCLEOTIDE SEQUENCE</scope>
</reference>
<name>A0AAD2FN14_9STRA</name>
<dbReference type="InterPro" id="IPR049227">
    <property type="entry name" value="DUF6824"/>
</dbReference>
<dbReference type="InterPro" id="IPR036865">
    <property type="entry name" value="CRAL-TRIO_dom_sf"/>
</dbReference>
<feature type="region of interest" description="Disordered" evidence="1">
    <location>
        <begin position="22"/>
        <end position="46"/>
    </location>
</feature>
<dbReference type="GO" id="GO:1902936">
    <property type="term" value="F:phosphatidylinositol bisphosphate binding"/>
    <property type="evidence" value="ECO:0007669"/>
    <property type="project" value="TreeGrafter"/>
</dbReference>
<comment type="caution">
    <text evidence="3">The sequence shown here is derived from an EMBL/GenBank/DDBJ whole genome shotgun (WGS) entry which is preliminary data.</text>
</comment>
<protein>
    <recommendedName>
        <fullName evidence="2">CRAL/TRIO N-terminal domain-containing protein</fullName>
    </recommendedName>
</protein>
<dbReference type="SMART" id="SM01100">
    <property type="entry name" value="CRAL_TRIO_N"/>
    <property type="match status" value="1"/>
</dbReference>
<dbReference type="EMBL" id="CAKOGP040001714">
    <property type="protein sequence ID" value="CAJ1946780.1"/>
    <property type="molecule type" value="Genomic_DNA"/>
</dbReference>
<dbReference type="PANTHER" id="PTHR10174:SF208">
    <property type="entry name" value="CRAL-TRIO DOMAIN-CONTAINING PROTEIN DDB_G0278031"/>
    <property type="match status" value="1"/>
</dbReference>
<proteinExistence type="predicted"/>
<evidence type="ECO:0000256" key="1">
    <source>
        <dbReference type="SAM" id="MobiDB-lite"/>
    </source>
</evidence>
<feature type="domain" description="CRAL/TRIO N-terminal" evidence="2">
    <location>
        <begin position="124"/>
        <end position="149"/>
    </location>
</feature>
<dbReference type="Pfam" id="PF20710">
    <property type="entry name" value="DUF6824"/>
    <property type="match status" value="1"/>
</dbReference>
<dbReference type="PANTHER" id="PTHR10174">
    <property type="entry name" value="ALPHA-TOCOPHEROL TRANSFER PROTEIN-RELATED"/>
    <property type="match status" value="1"/>
</dbReference>
<dbReference type="AlphaFoldDB" id="A0AAD2FN14"/>
<evidence type="ECO:0000313" key="3">
    <source>
        <dbReference type="EMBL" id="CAJ1946780.1"/>
    </source>
</evidence>
<sequence length="498" mass="56354">MTSNNSILDVQYNTGCCDGSSPNNQNMGTTPEPSCFRSTRGTQDNPTVVPVDEMTVLVANEMNKLTFQEREVVYEDLHGVSRPGKECHETLAQTIADTRNEIASIRLKAAHNKAVFLNPEYVNSENFILMFLRACKFDPKKTAIKIVDHFKYKLELFGYDNLGKEITYEDLNEGTRNALSSGAVQLLPNRDKAGRAIVFFSFASLRYENADDQLRAIWYIMMCKLTDPEVQRHGTVQVHYNVHYSTPNLHLDLLLRSSMIAKAMPQQILGVHFCYDNEIVQPILSMLQMIVGSAARLRFRSHFGSPLEIKYSLQNFGIPYESLPLDHNGQMDCSKIHAFIEEQIQAEERRKEQGGRILHPRSRDVLMGRGWHQQEHPGNLELARIVDEKRHEYKAARKLHKTNLNWTIVEIIKDGGGRFLERSHDSDECAGVGWAEASDENARDKVSKCFRTTTKRNSKNGGSAAAAMPNMNNDAEPFPVSSSYPFDSVPNKKARVAI</sequence>
<gene>
    <name evidence="3" type="ORF">CYCCA115_LOCUS10834</name>
</gene>
<feature type="compositionally biased region" description="Low complexity" evidence="1">
    <location>
        <begin position="464"/>
        <end position="475"/>
    </location>
</feature>
<dbReference type="GO" id="GO:0016020">
    <property type="term" value="C:membrane"/>
    <property type="evidence" value="ECO:0007669"/>
    <property type="project" value="TreeGrafter"/>
</dbReference>
<dbReference type="Proteomes" id="UP001295423">
    <property type="component" value="Unassembled WGS sequence"/>
</dbReference>
<dbReference type="SUPFAM" id="SSF46938">
    <property type="entry name" value="CRAL/TRIO N-terminal domain"/>
    <property type="match status" value="1"/>
</dbReference>
<organism evidence="3 4">
    <name type="scientific">Cylindrotheca closterium</name>
    <dbReference type="NCBI Taxonomy" id="2856"/>
    <lineage>
        <taxon>Eukaryota</taxon>
        <taxon>Sar</taxon>
        <taxon>Stramenopiles</taxon>
        <taxon>Ochrophyta</taxon>
        <taxon>Bacillariophyta</taxon>
        <taxon>Bacillariophyceae</taxon>
        <taxon>Bacillariophycidae</taxon>
        <taxon>Bacillariales</taxon>
        <taxon>Bacillariaceae</taxon>
        <taxon>Cylindrotheca</taxon>
    </lineage>
</organism>
<dbReference type="InterPro" id="IPR011074">
    <property type="entry name" value="CRAL/TRIO_N_dom"/>
</dbReference>
<dbReference type="Gene3D" id="3.40.525.10">
    <property type="entry name" value="CRAL-TRIO lipid binding domain"/>
    <property type="match status" value="1"/>
</dbReference>
<evidence type="ECO:0000313" key="4">
    <source>
        <dbReference type="Proteomes" id="UP001295423"/>
    </source>
</evidence>
<dbReference type="SUPFAM" id="SSF52087">
    <property type="entry name" value="CRAL/TRIO domain"/>
    <property type="match status" value="1"/>
</dbReference>